<dbReference type="OrthoDB" id="8062037at2759"/>
<evidence type="ECO:0000256" key="8">
    <source>
        <dbReference type="PROSITE-ProRule" id="PRU00175"/>
    </source>
</evidence>
<feature type="compositionally biased region" description="Polar residues" evidence="9">
    <location>
        <begin position="617"/>
        <end position="637"/>
    </location>
</feature>
<keyword evidence="2" id="KW-0812">Transmembrane</keyword>
<feature type="compositionally biased region" description="Polar residues" evidence="9">
    <location>
        <begin position="839"/>
        <end position="860"/>
    </location>
</feature>
<feature type="compositionally biased region" description="Polar residues" evidence="9">
    <location>
        <begin position="104"/>
        <end position="113"/>
    </location>
</feature>
<feature type="compositionally biased region" description="Acidic residues" evidence="9">
    <location>
        <begin position="640"/>
        <end position="651"/>
    </location>
</feature>
<keyword evidence="12" id="KW-1185">Reference proteome</keyword>
<dbReference type="FunFam" id="3.30.40.10:FF:000728">
    <property type="entry name" value="Unplaced genomic scaffold supercont1.4, whole genome shotgun sequence"/>
    <property type="match status" value="1"/>
</dbReference>
<feature type="compositionally biased region" description="Polar residues" evidence="9">
    <location>
        <begin position="867"/>
        <end position="882"/>
    </location>
</feature>
<dbReference type="InterPro" id="IPR013083">
    <property type="entry name" value="Znf_RING/FYVE/PHD"/>
</dbReference>
<feature type="compositionally biased region" description="Polar residues" evidence="9">
    <location>
        <begin position="193"/>
        <end position="213"/>
    </location>
</feature>
<evidence type="ECO:0000256" key="5">
    <source>
        <dbReference type="ARBA" id="ARBA00022833"/>
    </source>
</evidence>
<evidence type="ECO:0000256" key="7">
    <source>
        <dbReference type="ARBA" id="ARBA00023136"/>
    </source>
</evidence>
<feature type="compositionally biased region" description="Low complexity" evidence="9">
    <location>
        <begin position="412"/>
        <end position="439"/>
    </location>
</feature>
<feature type="compositionally biased region" description="Low complexity" evidence="9">
    <location>
        <begin position="124"/>
        <end position="142"/>
    </location>
</feature>
<keyword evidence="5" id="KW-0862">Zinc</keyword>
<dbReference type="Gene3D" id="3.30.40.10">
    <property type="entry name" value="Zinc/RING finger domain, C3HC4 (zinc finger)"/>
    <property type="match status" value="1"/>
</dbReference>
<evidence type="ECO:0000256" key="6">
    <source>
        <dbReference type="ARBA" id="ARBA00022989"/>
    </source>
</evidence>
<dbReference type="PANTHER" id="PTHR47168">
    <property type="entry name" value="RING ZINC FINGER DOMAIN SUPERFAMILY PROTEIN-RELATED"/>
    <property type="match status" value="1"/>
</dbReference>
<dbReference type="InterPro" id="IPR051653">
    <property type="entry name" value="E3_ligase_sorting_rcpt"/>
</dbReference>
<feature type="compositionally biased region" description="Polar residues" evidence="9">
    <location>
        <begin position="143"/>
        <end position="153"/>
    </location>
</feature>
<feature type="compositionally biased region" description="Low complexity" evidence="9">
    <location>
        <begin position="668"/>
        <end position="681"/>
    </location>
</feature>
<evidence type="ECO:0000256" key="9">
    <source>
        <dbReference type="SAM" id="MobiDB-lite"/>
    </source>
</evidence>
<dbReference type="EMBL" id="JAACJN010000087">
    <property type="protein sequence ID" value="KAF5376824.1"/>
    <property type="molecule type" value="Genomic_DNA"/>
</dbReference>
<organism evidence="11 12">
    <name type="scientific">Collybiopsis confluens</name>
    <dbReference type="NCBI Taxonomy" id="2823264"/>
    <lineage>
        <taxon>Eukaryota</taxon>
        <taxon>Fungi</taxon>
        <taxon>Dikarya</taxon>
        <taxon>Basidiomycota</taxon>
        <taxon>Agaricomycotina</taxon>
        <taxon>Agaricomycetes</taxon>
        <taxon>Agaricomycetidae</taxon>
        <taxon>Agaricales</taxon>
        <taxon>Marasmiineae</taxon>
        <taxon>Omphalotaceae</taxon>
        <taxon>Collybiopsis</taxon>
    </lineage>
</organism>
<feature type="region of interest" description="Disordered" evidence="9">
    <location>
        <begin position="496"/>
        <end position="538"/>
    </location>
</feature>
<dbReference type="SMART" id="SM00184">
    <property type="entry name" value="RING"/>
    <property type="match status" value="1"/>
</dbReference>
<name>A0A8H5M161_9AGAR</name>
<dbReference type="PROSITE" id="PS50089">
    <property type="entry name" value="ZF_RING_2"/>
    <property type="match status" value="1"/>
</dbReference>
<proteinExistence type="predicted"/>
<dbReference type="AlphaFoldDB" id="A0A8H5M161"/>
<feature type="compositionally biased region" description="Polar residues" evidence="9">
    <location>
        <begin position="458"/>
        <end position="470"/>
    </location>
</feature>
<gene>
    <name evidence="11" type="ORF">D9757_008898</name>
</gene>
<feature type="region of interest" description="Disordered" evidence="9">
    <location>
        <begin position="614"/>
        <end position="682"/>
    </location>
</feature>
<evidence type="ECO:0000259" key="10">
    <source>
        <dbReference type="PROSITE" id="PS50089"/>
    </source>
</evidence>
<dbReference type="InterPro" id="IPR001841">
    <property type="entry name" value="Znf_RING"/>
</dbReference>
<protein>
    <recommendedName>
        <fullName evidence="10">RING-type domain-containing protein</fullName>
    </recommendedName>
</protein>
<keyword evidence="4 8" id="KW-0863">Zinc-finger</keyword>
<feature type="compositionally biased region" description="Basic and acidic residues" evidence="9">
    <location>
        <begin position="80"/>
        <end position="91"/>
    </location>
</feature>
<feature type="region of interest" description="Disordered" evidence="9">
    <location>
        <begin position="412"/>
        <end position="473"/>
    </location>
</feature>
<feature type="compositionally biased region" description="Polar residues" evidence="9">
    <location>
        <begin position="776"/>
        <end position="785"/>
    </location>
</feature>
<feature type="region of interest" description="Disordered" evidence="9">
    <location>
        <begin position="837"/>
        <end position="886"/>
    </location>
</feature>
<dbReference type="CDD" id="cd16461">
    <property type="entry name" value="RING-H2_EL5-like"/>
    <property type="match status" value="1"/>
</dbReference>
<feature type="compositionally biased region" description="Polar residues" evidence="9">
    <location>
        <begin position="1"/>
        <end position="11"/>
    </location>
</feature>
<comment type="subcellular location">
    <subcellularLocation>
        <location evidence="1">Membrane</location>
        <topology evidence="1">Single-pass membrane protein</topology>
    </subcellularLocation>
</comment>
<evidence type="ECO:0000313" key="11">
    <source>
        <dbReference type="EMBL" id="KAF5376824.1"/>
    </source>
</evidence>
<keyword evidence="3" id="KW-0479">Metal-binding</keyword>
<dbReference type="GO" id="GO:0016020">
    <property type="term" value="C:membrane"/>
    <property type="evidence" value="ECO:0007669"/>
    <property type="project" value="UniProtKB-SubCell"/>
</dbReference>
<reference evidence="11 12" key="1">
    <citation type="journal article" date="2020" name="ISME J.">
        <title>Uncovering the hidden diversity of litter-decomposition mechanisms in mushroom-forming fungi.</title>
        <authorList>
            <person name="Floudas D."/>
            <person name="Bentzer J."/>
            <person name="Ahren D."/>
            <person name="Johansson T."/>
            <person name="Persson P."/>
            <person name="Tunlid A."/>
        </authorList>
    </citation>
    <scope>NUCLEOTIDE SEQUENCE [LARGE SCALE GENOMIC DNA]</scope>
    <source>
        <strain evidence="11 12">CBS 406.79</strain>
    </source>
</reference>
<feature type="compositionally biased region" description="Basic and acidic residues" evidence="9">
    <location>
        <begin position="320"/>
        <end position="345"/>
    </location>
</feature>
<feature type="region of interest" description="Disordered" evidence="9">
    <location>
        <begin position="1"/>
        <end position="243"/>
    </location>
</feature>
<feature type="compositionally biased region" description="Low complexity" evidence="9">
    <location>
        <begin position="157"/>
        <end position="170"/>
    </location>
</feature>
<dbReference type="PANTHER" id="PTHR47168:SF1">
    <property type="entry name" value="OS02G0798600 PROTEIN"/>
    <property type="match status" value="1"/>
</dbReference>
<evidence type="ECO:0000256" key="2">
    <source>
        <dbReference type="ARBA" id="ARBA00022692"/>
    </source>
</evidence>
<dbReference type="Proteomes" id="UP000518752">
    <property type="component" value="Unassembled WGS sequence"/>
</dbReference>
<feature type="compositionally biased region" description="Polar residues" evidence="9">
    <location>
        <begin position="29"/>
        <end position="38"/>
    </location>
</feature>
<keyword evidence="7" id="KW-0472">Membrane</keyword>
<sequence length="1031" mass="109337">MGQSQSNNNGSRRWWARTASPSDEEVVMDTSNSRHSGFSSLSSARRRTLRQATLSKSAHASGRTRAVRKSILNLVKPKTATHDNVRVRMEDGSEAEGSSDRRSTQTQIASNRTIIDEEGREGTSISSSDPSFPSSNSFHPNSMLTVPTETNELSAEPSSFDTSDSPTDASQTMSAESDELLTPNAGSAHPTIAISSQEPSGDPTSIEAGTTEPNLLMSDPTDSINDDLDTSPNPSSPSAYSFAAPPRQTLAPLFLRISNIPLAAGLPPQPTQQNSILAPAELSQTLDEPSTSHRTSRLSTLLRRSHESRFSSRSASVASVRDRESLFSDNQTDRDDIHSASREDTNTSVFGESDPAPSFSSPLPNFPPQPLHQQDNIPGSISSSSIDVLGTLLSVAATATAASLLTSASHPASLTAQHRPPASSASTPLALSATTSPSSDLEDSLQEAPQPGYPNTAVLPTTLPSSSTRLLPNLDPIADRDRMRQVWSTVRNRLGLGHSHHHRNGIGSQSFSGALDPDPLADPSSGPEETGSAGVGPFADARDARERMLNEIARAFNLGLASSPPPVGSSPAENTRQSSDRSRGESGSDVVPPSEGTFERFLVDLQVELRSVLTGDGTANQQRRHPTVQNLPETTPDISLEPEPEDDDEAEAASPLASNSVLNDGFDAESSPGPSSSLAESIVRGSTPALFTPLAREEAATGPSNVSQRTNFWRVYRFPPVPAPRAYAAAENVAQNMRSGLGGLTNSPTPVSPQLSPFPEGVGAAEPEVGAESPRSEQPSASGSNTNLVVPVIVVGLQGVGPVLSVDTIPATSPLRDAGSQAGNRWPGRAANAIRNLRRQSTPASRPSTMFTDTESTTLPQTPPAGMTSQGTQTSEGRTTPVSLPDLLSSPGSRTFLIYVIGGYYPPDHEIVTGEGNVLDSSFEALLSLHEILNHSPLETAPTASKEQLEKSGLEVITGAQIQEWEKAGKVRNNCVDRCLICLDEYTDQDSVRVLECKHAYHMDCVDKWLLEGRNSCPACRSKGVSEGAEV</sequence>
<dbReference type="GO" id="GO:0008270">
    <property type="term" value="F:zinc ion binding"/>
    <property type="evidence" value="ECO:0007669"/>
    <property type="project" value="UniProtKB-KW"/>
</dbReference>
<accession>A0A8H5M161</accession>
<feature type="region of interest" description="Disordered" evidence="9">
    <location>
        <begin position="742"/>
        <end position="785"/>
    </location>
</feature>
<keyword evidence="6" id="KW-1133">Transmembrane helix</keyword>
<evidence type="ECO:0000256" key="4">
    <source>
        <dbReference type="ARBA" id="ARBA00022771"/>
    </source>
</evidence>
<evidence type="ECO:0000313" key="12">
    <source>
        <dbReference type="Proteomes" id="UP000518752"/>
    </source>
</evidence>
<feature type="domain" description="RING-type" evidence="10">
    <location>
        <begin position="979"/>
        <end position="1021"/>
    </location>
</feature>
<dbReference type="Pfam" id="PF13639">
    <property type="entry name" value="zf-RING_2"/>
    <property type="match status" value="1"/>
</dbReference>
<feature type="region of interest" description="Disordered" evidence="9">
    <location>
        <begin position="283"/>
        <end position="379"/>
    </location>
</feature>
<dbReference type="SUPFAM" id="SSF57850">
    <property type="entry name" value="RING/U-box"/>
    <property type="match status" value="1"/>
</dbReference>
<feature type="region of interest" description="Disordered" evidence="9">
    <location>
        <begin position="559"/>
        <end position="595"/>
    </location>
</feature>
<evidence type="ECO:0000256" key="3">
    <source>
        <dbReference type="ARBA" id="ARBA00022723"/>
    </source>
</evidence>
<feature type="compositionally biased region" description="Low complexity" evidence="9">
    <location>
        <begin position="231"/>
        <end position="243"/>
    </location>
</feature>
<comment type="caution">
    <text evidence="11">The sequence shown here is derived from an EMBL/GenBank/DDBJ whole genome shotgun (WGS) entry which is preliminary data.</text>
</comment>
<evidence type="ECO:0000256" key="1">
    <source>
        <dbReference type="ARBA" id="ARBA00004167"/>
    </source>
</evidence>
<feature type="compositionally biased region" description="Polar residues" evidence="9">
    <location>
        <begin position="742"/>
        <end position="755"/>
    </location>
</feature>